<dbReference type="OMA" id="GFMMWYQ"/>
<dbReference type="OrthoDB" id="408606at2759"/>
<reference evidence="1 2" key="1">
    <citation type="submission" date="2016-02" db="EMBL/GenBank/DDBJ databases">
        <title>Genome analysis of coral dinoflagellate symbionts highlights evolutionary adaptations to a symbiotic lifestyle.</title>
        <authorList>
            <person name="Aranda M."/>
            <person name="Li Y."/>
            <person name="Liew Y.J."/>
            <person name="Baumgarten S."/>
            <person name="Simakov O."/>
            <person name="Wilson M."/>
            <person name="Piel J."/>
            <person name="Ashoor H."/>
            <person name="Bougouffa S."/>
            <person name="Bajic V.B."/>
            <person name="Ryu T."/>
            <person name="Ravasi T."/>
            <person name="Bayer T."/>
            <person name="Micklem G."/>
            <person name="Kim H."/>
            <person name="Bhak J."/>
            <person name="Lajeunesse T.C."/>
            <person name="Voolstra C.R."/>
        </authorList>
    </citation>
    <scope>NUCLEOTIDE SEQUENCE [LARGE SCALE GENOMIC DNA]</scope>
    <source>
        <strain evidence="1 2">CCMP2467</strain>
    </source>
</reference>
<proteinExistence type="predicted"/>
<sequence>MGCCASAATSAASAAVQLPSSLVSYFPSIEDFLKNSKVCFLELPSAVAYALQVSVAVVGICRVKHRVVAGLTPEKCQSGEPLTGDLEAAFRKGITDLHAKGACVITGDTGFMMWYQAMARESTKLPVILSSLACLPTITCSYSKEEQVAIFTTSVKTLERMEGLLRAECGVSIHDTRYVFVGIDEIPGFESIALGQHAESRTMEAGLCQKAAEVLEQHPKVRAFLLECNELPRYADALRRATGRPVFDAMKLCDFYIDSLLDNPRFGIKDWDDALNKKSAEFDFGQSLSAATQLITKPVLLARDVALQVYAASMQHAVSMMVRSRRQGIKLGVVRLDYHYEPAPGDVDHPGSYAYEVHYQMVPGLTFELCQSGKMTQEVEVELLKAIGALESKGVSVITGDCGFMMWYQELVRTSTRLPVIMSSLATLPAITSSFHKGEQVAIFTANGKSLLPMEELIKAECAVDLKDERYVFVGCEDIPGFEAVALGEKVDVRKVTPGMVKKAQDVLRDHPKVRAFLMECTELPPYSDAVRHATGLPVFDAITACDFYISSHLDNVKMAVDLSNPFWLV</sequence>
<evidence type="ECO:0000313" key="2">
    <source>
        <dbReference type="Proteomes" id="UP000186817"/>
    </source>
</evidence>
<name>A0A1Q9D5L9_SYMMI</name>
<dbReference type="EMBL" id="LSRX01000708">
    <property type="protein sequence ID" value="OLP90485.1"/>
    <property type="molecule type" value="Genomic_DNA"/>
</dbReference>
<keyword evidence="2" id="KW-1185">Reference proteome</keyword>
<dbReference type="AlphaFoldDB" id="A0A1Q9D5L9"/>
<comment type="caution">
    <text evidence="1">The sequence shown here is derived from an EMBL/GenBank/DDBJ whole genome shotgun (WGS) entry which is preliminary data.</text>
</comment>
<evidence type="ECO:0000313" key="1">
    <source>
        <dbReference type="EMBL" id="OLP90485.1"/>
    </source>
</evidence>
<protein>
    <submittedName>
        <fullName evidence="1">Uncharacterized protein</fullName>
    </submittedName>
</protein>
<gene>
    <name evidence="1" type="ORF">AK812_SmicGene27926</name>
</gene>
<dbReference type="Proteomes" id="UP000186817">
    <property type="component" value="Unassembled WGS sequence"/>
</dbReference>
<organism evidence="1 2">
    <name type="scientific">Symbiodinium microadriaticum</name>
    <name type="common">Dinoflagellate</name>
    <name type="synonym">Zooxanthella microadriatica</name>
    <dbReference type="NCBI Taxonomy" id="2951"/>
    <lineage>
        <taxon>Eukaryota</taxon>
        <taxon>Sar</taxon>
        <taxon>Alveolata</taxon>
        <taxon>Dinophyceae</taxon>
        <taxon>Suessiales</taxon>
        <taxon>Symbiodiniaceae</taxon>
        <taxon>Symbiodinium</taxon>
    </lineage>
</organism>
<accession>A0A1Q9D5L9</accession>